<feature type="transmembrane region" description="Helical" evidence="14">
    <location>
        <begin position="111"/>
        <end position="130"/>
    </location>
</feature>
<dbReference type="STRING" id="914234.M2RJ12"/>
<dbReference type="HOGENOM" id="CLU_035382_3_0_1"/>
<dbReference type="Proteomes" id="UP000016930">
    <property type="component" value="Unassembled WGS sequence"/>
</dbReference>
<keyword evidence="7 14" id="KW-0812">Transmembrane</keyword>
<evidence type="ECO:0000256" key="1">
    <source>
        <dbReference type="ARBA" id="ARBA00004477"/>
    </source>
</evidence>
<keyword evidence="16" id="KW-1185">Reference proteome</keyword>
<evidence type="ECO:0000256" key="12">
    <source>
        <dbReference type="ARBA" id="ARBA00049506"/>
    </source>
</evidence>
<evidence type="ECO:0000256" key="8">
    <source>
        <dbReference type="ARBA" id="ARBA00022824"/>
    </source>
</evidence>
<evidence type="ECO:0000256" key="3">
    <source>
        <dbReference type="ARBA" id="ARBA00011964"/>
    </source>
</evidence>
<sequence length="419" mass="47513">MASQPLAVLHKAFHFAVSLLTDRRYFSILAALVIIGDVLLTQAIVHLVPYTEIDWETYMYQTELYLEGERDYALISGPTGPIVYPAGHLYIHRILFWLTEGGKRLNMAQQIYAQLYTISVALTYLTYRRAGGVPNWLLLLLPLSKRLHSIYVLRLFNDCWTVAFVQAAILAYAYGQNIIGTALFSYALSVKMCALLYLPGLLVVLFKQHGLLATAAHVATIITSQLAIGLPFLRQYPRSYLLRSYDISRIFLYKWTVNWRFISEETFLSSRWALGLLLAHLATLVAFGLFRWCRSDGGVRNILISGIRRPSQQPQPAVVTPDHVVTLLYTSNLIGIVFARSLHYQFYSWYAHQIPFLTWRTKFPTILKLALIAGIEYAWNVYPSTTLSSGILCAANVTLLLGVWFGFPEGHRIQHAKSA</sequence>
<keyword evidence="6 14" id="KW-0808">Transferase</keyword>
<gene>
    <name evidence="15" type="ORF">CERSUDRAFT_105035</name>
</gene>
<comment type="function">
    <text evidence="11 14">Dol-P-Man:Man(5)GlcNAc(2)-PP-Dol alpha-1,3-mannosyltransferase that operates in the biosynthetic pathway of dolichol-linked oligosaccharides, the glycan precursors employed in protein asparagine (N)-glycosylation. The assembly of dolichol-linked oligosaccharides begins on the cytosolic side of the endoplasmic reticulum membrane and finishes in its lumen. The sequential addition of sugars to dolichol pyrophosphate produces dolichol-linked oligosaccharides containing fourteen sugars, including two GlcNAcs, nine mannoses and three glucoses. Once assembled, the oligosaccharide is transferred from the lipid to nascent proteins by oligosaccharyltransferases. In the lumen of the endoplasmic reticulum, adds the first dolichyl beta-D-mannosyl phosphate derived mannose in an alpha-1,3 linkage to Man(5)GlcNAc(2)-PP-dolichol to produce Man(6)GlcNAc(2)-PP-dolichol.</text>
</comment>
<dbReference type="InterPro" id="IPR007873">
    <property type="entry name" value="Glycosyltransferase_ALG3"/>
</dbReference>
<feature type="transmembrane region" description="Helical" evidence="14">
    <location>
        <begin position="363"/>
        <end position="382"/>
    </location>
</feature>
<reference evidence="15 16" key="1">
    <citation type="journal article" date="2012" name="Proc. Natl. Acad. Sci. U.S.A.">
        <title>Comparative genomics of Ceriporiopsis subvermispora and Phanerochaete chrysosporium provide insight into selective ligninolysis.</title>
        <authorList>
            <person name="Fernandez-Fueyo E."/>
            <person name="Ruiz-Duenas F.J."/>
            <person name="Ferreira P."/>
            <person name="Floudas D."/>
            <person name="Hibbett D.S."/>
            <person name="Canessa P."/>
            <person name="Larrondo L.F."/>
            <person name="James T.Y."/>
            <person name="Seelenfreund D."/>
            <person name="Lobos S."/>
            <person name="Polanco R."/>
            <person name="Tello M."/>
            <person name="Honda Y."/>
            <person name="Watanabe T."/>
            <person name="Watanabe T."/>
            <person name="Ryu J.S."/>
            <person name="Kubicek C.P."/>
            <person name="Schmoll M."/>
            <person name="Gaskell J."/>
            <person name="Hammel K.E."/>
            <person name="St John F.J."/>
            <person name="Vanden Wymelenberg A."/>
            <person name="Sabat G."/>
            <person name="Splinter BonDurant S."/>
            <person name="Syed K."/>
            <person name="Yadav J.S."/>
            <person name="Doddapaneni H."/>
            <person name="Subramanian V."/>
            <person name="Lavin J.L."/>
            <person name="Oguiza J.A."/>
            <person name="Perez G."/>
            <person name="Pisabarro A.G."/>
            <person name="Ramirez L."/>
            <person name="Santoyo F."/>
            <person name="Master E."/>
            <person name="Coutinho P.M."/>
            <person name="Henrissat B."/>
            <person name="Lombard V."/>
            <person name="Magnuson J.K."/>
            <person name="Kuees U."/>
            <person name="Hori C."/>
            <person name="Igarashi K."/>
            <person name="Samejima M."/>
            <person name="Held B.W."/>
            <person name="Barry K.W."/>
            <person name="LaButti K.M."/>
            <person name="Lapidus A."/>
            <person name="Lindquist E.A."/>
            <person name="Lucas S.M."/>
            <person name="Riley R."/>
            <person name="Salamov A.A."/>
            <person name="Hoffmeister D."/>
            <person name="Schwenk D."/>
            <person name="Hadar Y."/>
            <person name="Yarden O."/>
            <person name="de Vries R.P."/>
            <person name="Wiebenga A."/>
            <person name="Stenlid J."/>
            <person name="Eastwood D."/>
            <person name="Grigoriev I.V."/>
            <person name="Berka R.M."/>
            <person name="Blanchette R.A."/>
            <person name="Kersten P."/>
            <person name="Martinez A.T."/>
            <person name="Vicuna R."/>
            <person name="Cullen D."/>
        </authorList>
    </citation>
    <scope>NUCLEOTIDE SEQUENCE [LARGE SCALE GENOMIC DNA]</scope>
    <source>
        <strain evidence="15 16">B</strain>
    </source>
</reference>
<feature type="transmembrane region" description="Helical" evidence="14">
    <location>
        <begin position="272"/>
        <end position="290"/>
    </location>
</feature>
<evidence type="ECO:0000256" key="10">
    <source>
        <dbReference type="ARBA" id="ARBA00023136"/>
    </source>
</evidence>
<comment type="catalytic activity">
    <reaction evidence="12 14">
        <text>an alpha-D-Man-(1-&gt;2)-alpha-D-Man-(1-&gt;2)-alpha-D-Man-(1-&gt;3)-[alpha-D-Man-(1-&gt;6)]-beta-D-Man-(1-&gt;4)-beta-D-GlcNAc-(1-&gt;4)-alpha-D-GlcNAc-diphospho-di-trans,poly-cis-dolichol + a di-trans,poly-cis-dolichyl beta-D-mannosyl phosphate = an alpha-D-Man-(1-&gt;2)-alpha-D-Man-(1-&gt;2)-alpha-D-Man-(1-&gt;3)-[alpha-D-Man-(1-&gt;3)-alpha-D-Man-(1-&gt;6)]-beta-D-Man-(1-&gt;4)-beta-D-GlcNAc-(1-&gt;4)-alpha-D-GlcNAc-diphospho-di-trans,poly-cis-dolichol + a di-trans,poly-cis-dolichyl phosphate + H(+)</text>
        <dbReference type="Rhea" id="RHEA:29527"/>
        <dbReference type="Rhea" id="RHEA-COMP:19498"/>
        <dbReference type="Rhea" id="RHEA-COMP:19501"/>
        <dbReference type="Rhea" id="RHEA-COMP:19516"/>
        <dbReference type="Rhea" id="RHEA-COMP:19517"/>
        <dbReference type="ChEBI" id="CHEBI:15378"/>
        <dbReference type="ChEBI" id="CHEBI:57683"/>
        <dbReference type="ChEBI" id="CHEBI:58211"/>
        <dbReference type="ChEBI" id="CHEBI:132515"/>
        <dbReference type="ChEBI" id="CHEBI:132516"/>
        <dbReference type="EC" id="2.4.1.258"/>
    </reaction>
    <physiologicalReaction direction="left-to-right" evidence="12 14">
        <dbReference type="Rhea" id="RHEA:29528"/>
    </physiologicalReaction>
</comment>
<evidence type="ECO:0000313" key="15">
    <source>
        <dbReference type="EMBL" id="EMD38437.1"/>
    </source>
</evidence>
<protein>
    <recommendedName>
        <fullName evidence="4 14">Dol-P-Man:Man(5)GlcNAc(2)-PP-Dol alpha-1,3-mannosyltransferase</fullName>
        <ecNumber evidence="3 14">2.4.1.258</ecNumber>
    </recommendedName>
    <alternativeName>
        <fullName evidence="14">Dol-P-Man-dependent alpha(1-3)-mannosyltransferase</fullName>
    </alternativeName>
</protein>
<evidence type="ECO:0000256" key="9">
    <source>
        <dbReference type="ARBA" id="ARBA00022989"/>
    </source>
</evidence>
<evidence type="ECO:0000256" key="13">
    <source>
        <dbReference type="ARBA" id="ARBA00093457"/>
    </source>
</evidence>
<proteinExistence type="inferred from homology"/>
<dbReference type="AlphaFoldDB" id="M2RJ12"/>
<evidence type="ECO:0000256" key="4">
    <source>
        <dbReference type="ARBA" id="ARBA00015561"/>
    </source>
</evidence>
<evidence type="ECO:0000256" key="14">
    <source>
        <dbReference type="RuleBase" id="RU364047"/>
    </source>
</evidence>
<keyword evidence="5 14" id="KW-0328">Glycosyltransferase</keyword>
<organism evidence="15 16">
    <name type="scientific">Ceriporiopsis subvermispora (strain B)</name>
    <name type="common">White-rot fungus</name>
    <name type="synonym">Gelatoporia subvermispora</name>
    <dbReference type="NCBI Taxonomy" id="914234"/>
    <lineage>
        <taxon>Eukaryota</taxon>
        <taxon>Fungi</taxon>
        <taxon>Dikarya</taxon>
        <taxon>Basidiomycota</taxon>
        <taxon>Agaricomycotina</taxon>
        <taxon>Agaricomycetes</taxon>
        <taxon>Polyporales</taxon>
        <taxon>Gelatoporiaceae</taxon>
        <taxon>Gelatoporia</taxon>
    </lineage>
</organism>
<dbReference type="UniPathway" id="UPA00378"/>
<dbReference type="GO" id="GO:0005789">
    <property type="term" value="C:endoplasmic reticulum membrane"/>
    <property type="evidence" value="ECO:0007669"/>
    <property type="project" value="UniProtKB-SubCell"/>
</dbReference>
<evidence type="ECO:0000256" key="5">
    <source>
        <dbReference type="ARBA" id="ARBA00022676"/>
    </source>
</evidence>
<name>M2RJ12_CERS8</name>
<evidence type="ECO:0000313" key="16">
    <source>
        <dbReference type="Proteomes" id="UP000016930"/>
    </source>
</evidence>
<feature type="transmembrane region" description="Helical" evidence="14">
    <location>
        <begin position="212"/>
        <end position="233"/>
    </location>
</feature>
<feature type="transmembrane region" description="Helical" evidence="14">
    <location>
        <begin position="150"/>
        <end position="174"/>
    </location>
</feature>
<evidence type="ECO:0000256" key="6">
    <source>
        <dbReference type="ARBA" id="ARBA00022679"/>
    </source>
</evidence>
<feature type="transmembrane region" description="Helical" evidence="14">
    <location>
        <begin position="388"/>
        <end position="407"/>
    </location>
</feature>
<accession>M2RJ12</accession>
<dbReference type="EMBL" id="KB445795">
    <property type="protein sequence ID" value="EMD38437.1"/>
    <property type="molecule type" value="Genomic_DNA"/>
</dbReference>
<comment type="subcellular location">
    <subcellularLocation>
        <location evidence="1 14">Endoplasmic reticulum membrane</location>
        <topology evidence="1 14">Multi-pass membrane protein</topology>
    </subcellularLocation>
</comment>
<keyword evidence="10 14" id="KW-0472">Membrane</keyword>
<comment type="pathway">
    <text evidence="2 14">Protein modification; protein glycosylation.</text>
</comment>
<evidence type="ECO:0000256" key="11">
    <source>
        <dbReference type="ARBA" id="ARBA00044743"/>
    </source>
</evidence>
<evidence type="ECO:0000256" key="7">
    <source>
        <dbReference type="ARBA" id="ARBA00022692"/>
    </source>
</evidence>
<feature type="transmembrane region" description="Helical" evidence="14">
    <location>
        <begin position="25"/>
        <end position="48"/>
    </location>
</feature>
<evidence type="ECO:0000256" key="2">
    <source>
        <dbReference type="ARBA" id="ARBA00004922"/>
    </source>
</evidence>
<dbReference type="EC" id="2.4.1.258" evidence="3 14"/>
<dbReference type="GO" id="GO:0052925">
    <property type="term" value="F:dol-P-Man:Man(5)GlcNAc(2)-PP-Dol alpha-1,3-mannosyltransferase activity"/>
    <property type="evidence" value="ECO:0007669"/>
    <property type="project" value="UniProtKB-EC"/>
</dbReference>
<keyword evidence="9 14" id="KW-1133">Transmembrane helix</keyword>
<dbReference type="PANTHER" id="PTHR12646:SF0">
    <property type="entry name" value="DOL-P-MAN:MAN(5)GLCNAC(2)-PP-DOL ALPHA-1,3-MANNOSYLTRANSFERASE"/>
    <property type="match status" value="1"/>
</dbReference>
<dbReference type="Pfam" id="PF05208">
    <property type="entry name" value="ALG3"/>
    <property type="match status" value="1"/>
</dbReference>
<comment type="similarity">
    <text evidence="13">Belongs to the glycosyltransferase ALG3 family.</text>
</comment>
<feature type="transmembrane region" description="Helical" evidence="14">
    <location>
        <begin position="186"/>
        <end position="206"/>
    </location>
</feature>
<dbReference type="OrthoDB" id="20028at2759"/>
<keyword evidence="8 14" id="KW-0256">Endoplasmic reticulum</keyword>
<dbReference type="PANTHER" id="PTHR12646">
    <property type="entry name" value="NOT56 - RELATED"/>
    <property type="match status" value="1"/>
</dbReference>
<feature type="transmembrane region" description="Helical" evidence="14">
    <location>
        <begin position="324"/>
        <end position="342"/>
    </location>
</feature>